<organism evidence="8">
    <name type="scientific">Amphora coffeiformis</name>
    <dbReference type="NCBI Taxonomy" id="265554"/>
    <lineage>
        <taxon>Eukaryota</taxon>
        <taxon>Sar</taxon>
        <taxon>Stramenopiles</taxon>
        <taxon>Ochrophyta</taxon>
        <taxon>Bacillariophyta</taxon>
        <taxon>Bacillariophyceae</taxon>
        <taxon>Bacillariophycidae</taxon>
        <taxon>Thalassiophysales</taxon>
        <taxon>Catenulaceae</taxon>
        <taxon>Amphora</taxon>
    </lineage>
</organism>
<feature type="transmembrane region" description="Helical" evidence="6">
    <location>
        <begin position="202"/>
        <end position="223"/>
    </location>
</feature>
<dbReference type="InterPro" id="IPR036938">
    <property type="entry name" value="PAP2/HPO_sf"/>
</dbReference>
<feature type="transmembrane region" description="Helical" evidence="6">
    <location>
        <begin position="235"/>
        <end position="252"/>
    </location>
</feature>
<keyword evidence="4 6" id="KW-1133">Transmembrane helix</keyword>
<dbReference type="PANTHER" id="PTHR10165:SF35">
    <property type="entry name" value="RE23632P"/>
    <property type="match status" value="1"/>
</dbReference>
<protein>
    <recommendedName>
        <fullName evidence="7">Phosphatidic acid phosphatase type 2/haloperoxidase domain-containing protein</fullName>
    </recommendedName>
</protein>
<sequence>MSSSSHKHRSYDAESILELGLSLAWGLTGWWLPKYFLYLATESIVHKDTSDVFQVVNNQVVLDFLLNQDLVDPPTIPSTFLIWTAVWLPLLATLFVITRLPTTDRAASLRTNLCYFSTALGLSEGLTQMLKIYVQRRRPNFIALCGFENGQCTNSEAHIVEANLSFPSGHSSLTACGCTFLTMALANHILATPALSRQIKRWSCVGITILAFGYTCYVGTSRIVDHWHHPSDVVAGWWLGSLSAMIFFHVWYPPLWHLHHVGIPWSVVLRRQDGNNNNSALATAPSSGTLLLLPRTSTVKEESFQE</sequence>
<dbReference type="AlphaFoldDB" id="A0A7S3L3Y1"/>
<dbReference type="InterPro" id="IPR000326">
    <property type="entry name" value="PAP2/HPO"/>
</dbReference>
<evidence type="ECO:0000256" key="4">
    <source>
        <dbReference type="ARBA" id="ARBA00022989"/>
    </source>
</evidence>
<dbReference type="GO" id="GO:0016020">
    <property type="term" value="C:membrane"/>
    <property type="evidence" value="ECO:0007669"/>
    <property type="project" value="UniProtKB-SubCell"/>
</dbReference>
<dbReference type="GO" id="GO:0046839">
    <property type="term" value="P:phospholipid dephosphorylation"/>
    <property type="evidence" value="ECO:0007669"/>
    <property type="project" value="TreeGrafter"/>
</dbReference>
<feature type="transmembrane region" description="Helical" evidence="6">
    <location>
        <begin position="80"/>
        <end position="101"/>
    </location>
</feature>
<evidence type="ECO:0000256" key="5">
    <source>
        <dbReference type="ARBA" id="ARBA00023136"/>
    </source>
</evidence>
<dbReference type="Pfam" id="PF01569">
    <property type="entry name" value="PAP2"/>
    <property type="match status" value="1"/>
</dbReference>
<dbReference type="SMART" id="SM00014">
    <property type="entry name" value="acidPPc"/>
    <property type="match status" value="1"/>
</dbReference>
<dbReference type="Gene3D" id="1.20.144.10">
    <property type="entry name" value="Phosphatidic acid phosphatase type 2/haloperoxidase"/>
    <property type="match status" value="1"/>
</dbReference>
<feature type="transmembrane region" description="Helical" evidence="6">
    <location>
        <begin position="12"/>
        <end position="32"/>
    </location>
</feature>
<comment type="similarity">
    <text evidence="2">Belongs to the PA-phosphatase related phosphoesterase family.</text>
</comment>
<keyword evidence="5 6" id="KW-0472">Membrane</keyword>
<dbReference type="EMBL" id="HBIM01007935">
    <property type="protein sequence ID" value="CAE0409052.1"/>
    <property type="molecule type" value="Transcribed_RNA"/>
</dbReference>
<evidence type="ECO:0000313" key="8">
    <source>
        <dbReference type="EMBL" id="CAE0409052.1"/>
    </source>
</evidence>
<evidence type="ECO:0000256" key="1">
    <source>
        <dbReference type="ARBA" id="ARBA00004141"/>
    </source>
</evidence>
<evidence type="ECO:0000256" key="6">
    <source>
        <dbReference type="SAM" id="Phobius"/>
    </source>
</evidence>
<comment type="subcellular location">
    <subcellularLocation>
        <location evidence="1">Membrane</location>
        <topology evidence="1">Multi-pass membrane protein</topology>
    </subcellularLocation>
</comment>
<dbReference type="SUPFAM" id="SSF48317">
    <property type="entry name" value="Acid phosphatase/Vanadium-dependent haloperoxidase"/>
    <property type="match status" value="1"/>
</dbReference>
<dbReference type="InterPro" id="IPR043216">
    <property type="entry name" value="PAP-like"/>
</dbReference>
<feature type="domain" description="Phosphatidic acid phosphatase type 2/haloperoxidase" evidence="7">
    <location>
        <begin position="113"/>
        <end position="248"/>
    </location>
</feature>
<dbReference type="PANTHER" id="PTHR10165">
    <property type="entry name" value="LIPID PHOSPHATE PHOSPHATASE"/>
    <property type="match status" value="1"/>
</dbReference>
<proteinExistence type="inferred from homology"/>
<accession>A0A7S3L3Y1</accession>
<keyword evidence="3 6" id="KW-0812">Transmembrane</keyword>
<dbReference type="GO" id="GO:0006644">
    <property type="term" value="P:phospholipid metabolic process"/>
    <property type="evidence" value="ECO:0007669"/>
    <property type="project" value="InterPro"/>
</dbReference>
<gene>
    <name evidence="8" type="ORF">ACOF00016_LOCUS6739</name>
</gene>
<reference evidence="8" key="1">
    <citation type="submission" date="2021-01" db="EMBL/GenBank/DDBJ databases">
        <authorList>
            <person name="Corre E."/>
            <person name="Pelletier E."/>
            <person name="Niang G."/>
            <person name="Scheremetjew M."/>
            <person name="Finn R."/>
            <person name="Kale V."/>
            <person name="Holt S."/>
            <person name="Cochrane G."/>
            <person name="Meng A."/>
            <person name="Brown T."/>
            <person name="Cohen L."/>
        </authorList>
    </citation>
    <scope>NUCLEOTIDE SEQUENCE</scope>
    <source>
        <strain evidence="8">CCMP127</strain>
    </source>
</reference>
<dbReference type="GO" id="GO:0008195">
    <property type="term" value="F:phosphatidate phosphatase activity"/>
    <property type="evidence" value="ECO:0007669"/>
    <property type="project" value="TreeGrafter"/>
</dbReference>
<name>A0A7S3L3Y1_9STRA</name>
<evidence type="ECO:0000259" key="7">
    <source>
        <dbReference type="SMART" id="SM00014"/>
    </source>
</evidence>
<evidence type="ECO:0000256" key="3">
    <source>
        <dbReference type="ARBA" id="ARBA00022692"/>
    </source>
</evidence>
<evidence type="ECO:0000256" key="2">
    <source>
        <dbReference type="ARBA" id="ARBA00008816"/>
    </source>
</evidence>